<dbReference type="InterPro" id="IPR029039">
    <property type="entry name" value="Flavoprotein-like_sf"/>
</dbReference>
<evidence type="ECO:0000256" key="1">
    <source>
        <dbReference type="ARBA" id="ARBA00001917"/>
    </source>
</evidence>
<evidence type="ECO:0000256" key="2">
    <source>
        <dbReference type="ARBA" id="ARBA00001966"/>
    </source>
</evidence>
<evidence type="ECO:0000313" key="7">
    <source>
        <dbReference type="EMBL" id="AEH60912.1"/>
    </source>
</evidence>
<dbReference type="InterPro" id="IPR051796">
    <property type="entry name" value="ISF_SsuE-like"/>
</dbReference>
<dbReference type="PANTHER" id="PTHR43278:SF2">
    <property type="entry name" value="IRON-SULFUR FLAVOPROTEIN"/>
    <property type="match status" value="1"/>
</dbReference>
<reference evidence="7" key="1">
    <citation type="submission" date="2010-07" db="EMBL/GenBank/DDBJ databases">
        <title>The complete genome of Methanosalsum zhilinae DSM 4017.</title>
        <authorList>
            <consortium name="US DOE Joint Genome Institute (JGI-PGF)"/>
            <person name="Lucas S."/>
            <person name="Copeland A."/>
            <person name="Lapidus A."/>
            <person name="Glavina del Rio T."/>
            <person name="Dalin E."/>
            <person name="Tice H."/>
            <person name="Bruce D."/>
            <person name="Goodwin L."/>
            <person name="Pitluck S."/>
            <person name="Kyrpides N."/>
            <person name="Mavromatis K."/>
            <person name="Ovchinnikova G."/>
            <person name="Daligault H."/>
            <person name="Detter J.C."/>
            <person name="Han C."/>
            <person name="Tapia R."/>
            <person name="Larimer F."/>
            <person name="Land M."/>
            <person name="Hauser L."/>
            <person name="Markowitz V."/>
            <person name="Cheng J.-F."/>
            <person name="Hugenholtz P."/>
            <person name="Woyke T."/>
            <person name="Wu D."/>
            <person name="Spring S."/>
            <person name="Schueler E."/>
            <person name="Brambilla E."/>
            <person name="Klenk H.-P."/>
            <person name="Eisen J.A."/>
        </authorList>
    </citation>
    <scope>NUCLEOTIDE SEQUENCE</scope>
    <source>
        <strain evidence="7">DSM 4017</strain>
    </source>
</reference>
<dbReference type="InterPro" id="IPR005025">
    <property type="entry name" value="FMN_Rdtase-like_dom"/>
</dbReference>
<comment type="cofactor">
    <cofactor evidence="2">
        <name>[4Fe-4S] cluster</name>
        <dbReference type="ChEBI" id="CHEBI:49883"/>
    </cofactor>
</comment>
<proteinExistence type="inferred from homology"/>
<keyword evidence="4" id="KW-0288">FMN</keyword>
<dbReference type="Gene3D" id="3.40.50.360">
    <property type="match status" value="1"/>
</dbReference>
<evidence type="ECO:0000256" key="3">
    <source>
        <dbReference type="ARBA" id="ARBA00022630"/>
    </source>
</evidence>
<dbReference type="RefSeq" id="WP_013898350.1">
    <property type="nucleotide sequence ID" value="NC_015676.1"/>
</dbReference>
<organism evidence="7 8">
    <name type="scientific">Methanosalsum zhilinae (strain DSM 4017 / NBRC 107636 / OCM 62 / WeN5)</name>
    <name type="common">Methanohalophilus zhilinae</name>
    <dbReference type="NCBI Taxonomy" id="679901"/>
    <lineage>
        <taxon>Archaea</taxon>
        <taxon>Methanobacteriati</taxon>
        <taxon>Methanobacteriota</taxon>
        <taxon>Stenosarchaea group</taxon>
        <taxon>Methanomicrobia</taxon>
        <taxon>Methanosarcinales</taxon>
        <taxon>Methanosarcinaceae</taxon>
        <taxon>Methanosalsum</taxon>
    </lineage>
</organism>
<keyword evidence="8" id="KW-1185">Reference proteome</keyword>
<evidence type="ECO:0000259" key="6">
    <source>
        <dbReference type="Pfam" id="PF03358"/>
    </source>
</evidence>
<dbReference type="KEGG" id="mzh:Mzhil_1055"/>
<evidence type="ECO:0000256" key="4">
    <source>
        <dbReference type="ARBA" id="ARBA00022643"/>
    </source>
</evidence>
<protein>
    <submittedName>
        <fullName evidence="7">NADPH-dependent FMN reductase</fullName>
    </submittedName>
</protein>
<dbReference type="HOGENOM" id="CLU_050993_4_0_2"/>
<dbReference type="Pfam" id="PF03358">
    <property type="entry name" value="FMN_red"/>
    <property type="match status" value="1"/>
</dbReference>
<dbReference type="Proteomes" id="UP000006622">
    <property type="component" value="Chromosome"/>
</dbReference>
<evidence type="ECO:0000256" key="5">
    <source>
        <dbReference type="ARBA" id="ARBA00038292"/>
    </source>
</evidence>
<dbReference type="SUPFAM" id="SSF52218">
    <property type="entry name" value="Flavoproteins"/>
    <property type="match status" value="1"/>
</dbReference>
<sequence>MKITIFNGSPRGRKSNSNVIAESLLEGAELAGAQTEQVFLIEKDIKQCLGCFSCWEKTPGSCILNDDMKELINLYLESDYVGMATPVYNMYMTGLLKNFTDRFLPLVTPHLQRKEDGSFYHEGRVKHFPRQFFIANSGFPGEHNFDVLKKFFENQNLVLEIYRDCGEALQATVENPSLIEKINQYREHLKKAGSEIVQNGQVCGETKDQIHSKLIRDEEYMEEANRQWNEMLEETDC</sequence>
<gene>
    <name evidence="7" type="ordered locus">Mzhil_1055</name>
</gene>
<evidence type="ECO:0000313" key="8">
    <source>
        <dbReference type="Proteomes" id="UP000006622"/>
    </source>
</evidence>
<dbReference type="EMBL" id="CP002101">
    <property type="protein sequence ID" value="AEH60912.1"/>
    <property type="molecule type" value="Genomic_DNA"/>
</dbReference>
<dbReference type="AlphaFoldDB" id="F7XLY4"/>
<dbReference type="GO" id="GO:0016491">
    <property type="term" value="F:oxidoreductase activity"/>
    <property type="evidence" value="ECO:0007669"/>
    <property type="project" value="InterPro"/>
</dbReference>
<keyword evidence="3" id="KW-0285">Flavoprotein</keyword>
<dbReference type="OrthoDB" id="9059at2157"/>
<accession>F7XLY4</accession>
<comment type="similarity">
    <text evidence="5">Belongs to the SsuE family. Isf subfamily.</text>
</comment>
<dbReference type="PANTHER" id="PTHR43278">
    <property type="entry name" value="NAD(P)H-DEPENDENT FMN-CONTAINING OXIDOREDUCTASE YWQN-RELATED"/>
    <property type="match status" value="1"/>
</dbReference>
<dbReference type="STRING" id="679901.Mzhil_1055"/>
<comment type="cofactor">
    <cofactor evidence="1">
        <name>FMN</name>
        <dbReference type="ChEBI" id="CHEBI:58210"/>
    </cofactor>
</comment>
<dbReference type="GeneID" id="10822682"/>
<feature type="domain" description="NADPH-dependent FMN reductase-like" evidence="6">
    <location>
        <begin position="1"/>
        <end position="103"/>
    </location>
</feature>
<name>F7XLY4_METZD</name>